<name>A0A831LU43_9BACT</name>
<evidence type="ECO:0000313" key="3">
    <source>
        <dbReference type="EMBL" id="HDR50611.1"/>
    </source>
</evidence>
<dbReference type="GO" id="GO:0016020">
    <property type="term" value="C:membrane"/>
    <property type="evidence" value="ECO:0007669"/>
    <property type="project" value="InterPro"/>
</dbReference>
<evidence type="ECO:0000256" key="1">
    <source>
        <dbReference type="ARBA" id="ARBA00022737"/>
    </source>
</evidence>
<sequence>YNHTDVASICGGESFVFGKQTLTTAGEYEETFTSVHGCDSTVMLTLTAFPVYDVFETVTVYEDDLPYQFGTQSLTVEGEFIGNFYSVTGCDSIVTLSLIVKPEDNIPPDIVCNPIEVSLNSSGQYVLVEADISTILEGTTDNDSEFDELLIEVTPSSFSCEHAGLEIPVLVTVTDIRGNENICSTTVKVKDQTLPRISCKNINVILDENGLASLSKNELYTSAFDACGIANVTVSRQQFSCSYLGTNNVIVRATDNNNNSRTCTSVVTVTDNLSPVFEPVADQIAEADAGECFAKIDYPEIIVYDNCNVEELFLIEGLGPDAEFPIGTSRERWVATDGSGNSDTLSFEVIVSANYTEPSLNTISDIIVSEGTETVSVQISGIFDGSLCENLPLEFDLVFTNKSLVETFSVNYFPGESTAELLLVLTENSIGESLITLILKNTQTNEEFSTEFSLVVSAVNHPPFLVEAPENMEMKAGDTLIVLLSSEKGVIFDDTDENDSLYFSLAMEDGSEMPEWMRFMNDSLVAHPSISDTGCYKLLLIATDLKGGEAYCPLTLCVSIPSRIQYMSDFEIKVYPNPTSGIVYIDFSKYTGQRAEISVADILGKEILRKVYSSEERIEVDLSDRATGIYFLKVLFNRQEINHKLIIKRNP</sequence>
<dbReference type="Gene3D" id="2.60.40.10">
    <property type="entry name" value="Immunoglobulins"/>
    <property type="match status" value="1"/>
</dbReference>
<comment type="caution">
    <text evidence="3">The sequence shown here is derived from an EMBL/GenBank/DDBJ whole genome shotgun (WGS) entry which is preliminary data.</text>
</comment>
<dbReference type="NCBIfam" id="TIGR04183">
    <property type="entry name" value="Por_Secre_tail"/>
    <property type="match status" value="1"/>
</dbReference>
<reference evidence="3" key="1">
    <citation type="journal article" date="2020" name="mSystems">
        <title>Genome- and Community-Level Interaction Insights into Carbon Utilization and Element Cycling Functions of Hydrothermarchaeota in Hydrothermal Sediment.</title>
        <authorList>
            <person name="Zhou Z."/>
            <person name="Liu Y."/>
            <person name="Xu W."/>
            <person name="Pan J."/>
            <person name="Luo Z.H."/>
            <person name="Li M."/>
        </authorList>
    </citation>
    <scope>NUCLEOTIDE SEQUENCE [LARGE SCALE GENOMIC DNA]</scope>
    <source>
        <strain evidence="3">SpSt-1217</strain>
    </source>
</reference>
<dbReference type="InterPro" id="IPR026444">
    <property type="entry name" value="Secre_tail"/>
</dbReference>
<dbReference type="GO" id="GO:0005509">
    <property type="term" value="F:calcium ion binding"/>
    <property type="evidence" value="ECO:0007669"/>
    <property type="project" value="InterPro"/>
</dbReference>
<dbReference type="InterPro" id="IPR013783">
    <property type="entry name" value="Ig-like_fold"/>
</dbReference>
<dbReference type="InterPro" id="IPR003410">
    <property type="entry name" value="HYR_dom"/>
</dbReference>
<protein>
    <submittedName>
        <fullName evidence="3">T9SS type A sorting domain-containing protein</fullName>
    </submittedName>
</protein>
<organism evidence="3">
    <name type="scientific">Mariniphaga anaerophila</name>
    <dbReference type="NCBI Taxonomy" id="1484053"/>
    <lineage>
        <taxon>Bacteria</taxon>
        <taxon>Pseudomonadati</taxon>
        <taxon>Bacteroidota</taxon>
        <taxon>Bacteroidia</taxon>
        <taxon>Marinilabiliales</taxon>
        <taxon>Prolixibacteraceae</taxon>
        <taxon>Mariniphaga</taxon>
    </lineage>
</organism>
<gene>
    <name evidence="3" type="ORF">ENN90_03180</name>
</gene>
<feature type="domain" description="HYR" evidence="2">
    <location>
        <begin position="270"/>
        <end position="353"/>
    </location>
</feature>
<dbReference type="AlphaFoldDB" id="A0A831LU43"/>
<evidence type="ECO:0000259" key="2">
    <source>
        <dbReference type="PROSITE" id="PS50825"/>
    </source>
</evidence>
<dbReference type="EMBL" id="DSDK01000180">
    <property type="protein sequence ID" value="HDR50611.1"/>
    <property type="molecule type" value="Genomic_DNA"/>
</dbReference>
<feature type="non-terminal residue" evidence="3">
    <location>
        <position position="1"/>
    </location>
</feature>
<proteinExistence type="predicted"/>
<dbReference type="SUPFAM" id="SSF49313">
    <property type="entry name" value="Cadherin-like"/>
    <property type="match status" value="1"/>
</dbReference>
<dbReference type="Proteomes" id="UP000886047">
    <property type="component" value="Unassembled WGS sequence"/>
</dbReference>
<dbReference type="InterPro" id="IPR015919">
    <property type="entry name" value="Cadherin-like_sf"/>
</dbReference>
<dbReference type="PROSITE" id="PS50825">
    <property type="entry name" value="HYR"/>
    <property type="match status" value="1"/>
</dbReference>
<dbReference type="Pfam" id="PF18962">
    <property type="entry name" value="Por_Secre_tail"/>
    <property type="match status" value="1"/>
</dbReference>
<keyword evidence="1" id="KW-0677">Repeat</keyword>
<dbReference type="PANTHER" id="PTHR24273:SF32">
    <property type="entry name" value="HYALIN"/>
    <property type="match status" value="1"/>
</dbReference>
<dbReference type="PANTHER" id="PTHR24273">
    <property type="entry name" value="FI04643P-RELATED"/>
    <property type="match status" value="1"/>
</dbReference>
<accession>A0A831LU43</accession>